<proteinExistence type="predicted"/>
<name>A0A3M7PWP0_BRAPC</name>
<organism evidence="1 2">
    <name type="scientific">Brachionus plicatilis</name>
    <name type="common">Marine rotifer</name>
    <name type="synonym">Brachionus muelleri</name>
    <dbReference type="NCBI Taxonomy" id="10195"/>
    <lineage>
        <taxon>Eukaryota</taxon>
        <taxon>Metazoa</taxon>
        <taxon>Spiralia</taxon>
        <taxon>Gnathifera</taxon>
        <taxon>Rotifera</taxon>
        <taxon>Eurotatoria</taxon>
        <taxon>Monogononta</taxon>
        <taxon>Pseudotrocha</taxon>
        <taxon>Ploima</taxon>
        <taxon>Brachionidae</taxon>
        <taxon>Brachionus</taxon>
    </lineage>
</organism>
<comment type="caution">
    <text evidence="1">The sequence shown here is derived from an EMBL/GenBank/DDBJ whole genome shotgun (WGS) entry which is preliminary data.</text>
</comment>
<sequence length="60" mass="6853">MIKSLSLPSPNLKKFKVFDLDLNKKKKAVLISTAYSNLNIKGSVSDLEIKIFKYYVFSLL</sequence>
<evidence type="ECO:0000313" key="1">
    <source>
        <dbReference type="EMBL" id="RNA03309.1"/>
    </source>
</evidence>
<reference evidence="1 2" key="1">
    <citation type="journal article" date="2018" name="Sci. Rep.">
        <title>Genomic signatures of local adaptation to the degree of environmental predictability in rotifers.</title>
        <authorList>
            <person name="Franch-Gras L."/>
            <person name="Hahn C."/>
            <person name="Garcia-Roger E.M."/>
            <person name="Carmona M.J."/>
            <person name="Serra M."/>
            <person name="Gomez A."/>
        </authorList>
    </citation>
    <scope>NUCLEOTIDE SEQUENCE [LARGE SCALE GENOMIC DNA]</scope>
    <source>
        <strain evidence="1">HYR1</strain>
    </source>
</reference>
<protein>
    <submittedName>
        <fullName evidence="1">Uncharacterized protein</fullName>
    </submittedName>
</protein>
<gene>
    <name evidence="1" type="ORF">BpHYR1_040351</name>
</gene>
<dbReference type="Proteomes" id="UP000276133">
    <property type="component" value="Unassembled WGS sequence"/>
</dbReference>
<evidence type="ECO:0000313" key="2">
    <source>
        <dbReference type="Proteomes" id="UP000276133"/>
    </source>
</evidence>
<accession>A0A3M7PWP0</accession>
<dbReference type="AlphaFoldDB" id="A0A3M7PWP0"/>
<keyword evidence="2" id="KW-1185">Reference proteome</keyword>
<dbReference type="EMBL" id="REGN01008547">
    <property type="protein sequence ID" value="RNA03309.1"/>
    <property type="molecule type" value="Genomic_DNA"/>
</dbReference>